<accession>A0A075AIN5</accession>
<evidence type="ECO:0000313" key="1">
    <source>
        <dbReference type="EMBL" id="KER31944.1"/>
    </source>
</evidence>
<dbReference type="AlphaFoldDB" id="A0A075AIN5"/>
<protein>
    <submittedName>
        <fullName evidence="1">Uncharacterized protein</fullName>
    </submittedName>
</protein>
<organism evidence="1 2">
    <name type="scientific">Opisthorchis viverrini</name>
    <name type="common">Southeast Asian liver fluke</name>
    <dbReference type="NCBI Taxonomy" id="6198"/>
    <lineage>
        <taxon>Eukaryota</taxon>
        <taxon>Metazoa</taxon>
        <taxon>Spiralia</taxon>
        <taxon>Lophotrochozoa</taxon>
        <taxon>Platyhelminthes</taxon>
        <taxon>Trematoda</taxon>
        <taxon>Digenea</taxon>
        <taxon>Opisthorchiida</taxon>
        <taxon>Opisthorchiata</taxon>
        <taxon>Opisthorchiidae</taxon>
        <taxon>Opisthorchis</taxon>
    </lineage>
</organism>
<sequence>MGEHEAFYGEQGFGRTFADRTAVGTRPNNDNCSGNVFSVSDLPCLRVGTSGDLGISDVFREISFSSAIPVSGTLSTDPVSWVSGLSFDFIDSVPPEVADAVPEYAHLPDLRFSSCDFVYDQEMFDSEISEMLRDNVEPEIVTHRTFFDDGDQLYLSEQLVLARDSMTGANTLPVVNVEGFGQDRLVEDILDIPVVDSKTDNDATYGHANH</sequence>
<dbReference type="KEGG" id="ovi:T265_01879"/>
<proteinExistence type="predicted"/>
<dbReference type="Proteomes" id="UP000054324">
    <property type="component" value="Unassembled WGS sequence"/>
</dbReference>
<name>A0A075AIN5_OPIVI</name>
<dbReference type="RefSeq" id="XP_009164269.1">
    <property type="nucleotide sequence ID" value="XM_009166005.1"/>
</dbReference>
<dbReference type="GeneID" id="20316067"/>
<keyword evidence="2" id="KW-1185">Reference proteome</keyword>
<reference evidence="1 2" key="1">
    <citation type="submission" date="2013-11" db="EMBL/GenBank/DDBJ databases">
        <title>Opisthorchis viverrini - life in the bile duct.</title>
        <authorList>
            <person name="Young N.D."/>
            <person name="Nagarajan N."/>
            <person name="Lin S.J."/>
            <person name="Korhonen P.K."/>
            <person name="Jex A.R."/>
            <person name="Hall R.S."/>
            <person name="Safavi-Hemami H."/>
            <person name="Kaewkong W."/>
            <person name="Bertrand D."/>
            <person name="Gao S."/>
            <person name="Seet Q."/>
            <person name="Wongkham S."/>
            <person name="Teh B.T."/>
            <person name="Wongkham C."/>
            <person name="Intapan P.M."/>
            <person name="Maleewong W."/>
            <person name="Yang X."/>
            <person name="Hu M."/>
            <person name="Wang Z."/>
            <person name="Hofmann A."/>
            <person name="Sternberg P.W."/>
            <person name="Tan P."/>
            <person name="Wang J."/>
            <person name="Gasser R.B."/>
        </authorList>
    </citation>
    <scope>NUCLEOTIDE SEQUENCE [LARGE SCALE GENOMIC DNA]</scope>
</reference>
<dbReference type="CTD" id="20316067"/>
<dbReference type="EMBL" id="KL596639">
    <property type="protein sequence ID" value="KER31944.1"/>
    <property type="molecule type" value="Genomic_DNA"/>
</dbReference>
<gene>
    <name evidence="1" type="ORF">T265_01879</name>
</gene>
<evidence type="ECO:0000313" key="2">
    <source>
        <dbReference type="Proteomes" id="UP000054324"/>
    </source>
</evidence>